<name>A0AA36E5P3_LACSI</name>
<reference evidence="1" key="1">
    <citation type="submission" date="2023-04" db="EMBL/GenBank/DDBJ databases">
        <authorList>
            <person name="Vijverberg K."/>
            <person name="Xiong W."/>
            <person name="Schranz E."/>
        </authorList>
    </citation>
    <scope>NUCLEOTIDE SEQUENCE</scope>
</reference>
<accession>A0AA36E5P3</accession>
<sequence length="141" mass="14864">MIRTNKTGLVINDSIPTGGSVKHDNPTAAPAPSLPLVLESRLHEPNQELNAKTNDASIGFSGGFGRLSGIVDSEDNLTHLPGFSNGNNLAGCSGASYNKGSFLSEMQKTMKMGKAMGYDLEGCNDRVKEIVEGAGDKIVLR</sequence>
<dbReference type="EMBL" id="OX465080">
    <property type="protein sequence ID" value="CAI9283168.1"/>
    <property type="molecule type" value="Genomic_DNA"/>
</dbReference>
<organism evidence="1 2">
    <name type="scientific">Lactuca saligna</name>
    <name type="common">Willowleaf lettuce</name>
    <dbReference type="NCBI Taxonomy" id="75948"/>
    <lineage>
        <taxon>Eukaryota</taxon>
        <taxon>Viridiplantae</taxon>
        <taxon>Streptophyta</taxon>
        <taxon>Embryophyta</taxon>
        <taxon>Tracheophyta</taxon>
        <taxon>Spermatophyta</taxon>
        <taxon>Magnoliopsida</taxon>
        <taxon>eudicotyledons</taxon>
        <taxon>Gunneridae</taxon>
        <taxon>Pentapetalae</taxon>
        <taxon>asterids</taxon>
        <taxon>campanulids</taxon>
        <taxon>Asterales</taxon>
        <taxon>Asteraceae</taxon>
        <taxon>Cichorioideae</taxon>
        <taxon>Cichorieae</taxon>
        <taxon>Lactucinae</taxon>
        <taxon>Lactuca</taxon>
    </lineage>
</organism>
<dbReference type="AlphaFoldDB" id="A0AA36E5P3"/>
<protein>
    <submittedName>
        <fullName evidence="1">Uncharacterized protein</fullName>
    </submittedName>
</protein>
<evidence type="ECO:0000313" key="1">
    <source>
        <dbReference type="EMBL" id="CAI9283168.1"/>
    </source>
</evidence>
<proteinExistence type="predicted"/>
<keyword evidence="2" id="KW-1185">Reference proteome</keyword>
<evidence type="ECO:0000313" key="2">
    <source>
        <dbReference type="Proteomes" id="UP001177003"/>
    </source>
</evidence>
<dbReference type="Proteomes" id="UP001177003">
    <property type="component" value="Chromosome 4"/>
</dbReference>
<gene>
    <name evidence="1" type="ORF">LSALG_LOCUS22774</name>
</gene>